<dbReference type="Proteomes" id="UP000821865">
    <property type="component" value="Chromosome 2"/>
</dbReference>
<comment type="caution">
    <text evidence="1">The sequence shown here is derived from an EMBL/GenBank/DDBJ whole genome shotgun (WGS) entry which is preliminary data.</text>
</comment>
<reference evidence="1" key="1">
    <citation type="submission" date="2020-05" db="EMBL/GenBank/DDBJ databases">
        <title>Large-scale comparative analyses of tick genomes elucidate their genetic diversity and vector capacities.</title>
        <authorList>
            <person name="Jia N."/>
            <person name="Wang J."/>
            <person name="Shi W."/>
            <person name="Du L."/>
            <person name="Sun Y."/>
            <person name="Zhan W."/>
            <person name="Jiang J."/>
            <person name="Wang Q."/>
            <person name="Zhang B."/>
            <person name="Ji P."/>
            <person name="Sakyi L.B."/>
            <person name="Cui X."/>
            <person name="Yuan T."/>
            <person name="Jiang B."/>
            <person name="Yang W."/>
            <person name="Lam T.T.-Y."/>
            <person name="Chang Q."/>
            <person name="Ding S."/>
            <person name="Wang X."/>
            <person name="Zhu J."/>
            <person name="Ruan X."/>
            <person name="Zhao L."/>
            <person name="Wei J."/>
            <person name="Que T."/>
            <person name="Du C."/>
            <person name="Cheng J."/>
            <person name="Dai P."/>
            <person name="Han X."/>
            <person name="Huang E."/>
            <person name="Gao Y."/>
            <person name="Liu J."/>
            <person name="Shao H."/>
            <person name="Ye R."/>
            <person name="Li L."/>
            <person name="Wei W."/>
            <person name="Wang X."/>
            <person name="Wang C."/>
            <person name="Yang T."/>
            <person name="Huo Q."/>
            <person name="Li W."/>
            <person name="Guo W."/>
            <person name="Chen H."/>
            <person name="Zhou L."/>
            <person name="Ni X."/>
            <person name="Tian J."/>
            <person name="Zhou Y."/>
            <person name="Sheng Y."/>
            <person name="Liu T."/>
            <person name="Pan Y."/>
            <person name="Xia L."/>
            <person name="Li J."/>
            <person name="Zhao F."/>
            <person name="Cao W."/>
        </authorList>
    </citation>
    <scope>NUCLEOTIDE SEQUENCE</scope>
    <source>
        <strain evidence="1">Dsil-2018</strain>
    </source>
</reference>
<name>A0ACB8DG32_DERSI</name>
<evidence type="ECO:0000313" key="2">
    <source>
        <dbReference type="Proteomes" id="UP000821865"/>
    </source>
</evidence>
<evidence type="ECO:0000313" key="1">
    <source>
        <dbReference type="EMBL" id="KAH7967086.1"/>
    </source>
</evidence>
<keyword evidence="2" id="KW-1185">Reference proteome</keyword>
<accession>A0ACB8DG32</accession>
<protein>
    <submittedName>
        <fullName evidence="1">Uncharacterized protein</fullName>
    </submittedName>
</protein>
<proteinExistence type="predicted"/>
<gene>
    <name evidence="1" type="ORF">HPB49_022513</name>
</gene>
<organism evidence="1 2">
    <name type="scientific">Dermacentor silvarum</name>
    <name type="common">Tick</name>
    <dbReference type="NCBI Taxonomy" id="543639"/>
    <lineage>
        <taxon>Eukaryota</taxon>
        <taxon>Metazoa</taxon>
        <taxon>Ecdysozoa</taxon>
        <taxon>Arthropoda</taxon>
        <taxon>Chelicerata</taxon>
        <taxon>Arachnida</taxon>
        <taxon>Acari</taxon>
        <taxon>Parasitiformes</taxon>
        <taxon>Ixodida</taxon>
        <taxon>Ixodoidea</taxon>
        <taxon>Ixodidae</taxon>
        <taxon>Rhipicephalinae</taxon>
        <taxon>Dermacentor</taxon>
    </lineage>
</organism>
<dbReference type="EMBL" id="CM023471">
    <property type="protein sequence ID" value="KAH7967086.1"/>
    <property type="molecule type" value="Genomic_DNA"/>
</dbReference>
<sequence length="656" mass="72903">MGKGHKRKLPSTADIGNSGNRVHSADSGHRKWGQVTVVAAGAALSLILAVTALLVSRRYKLQRNPPGNQEAVFCCKEEAEMIIADLNQSGNACEDFYEYVCSRPEQLDSGFVPPSLKVTMAWKIIEVTHMAQAGGVRQRMLLALRRVLASWLWLPHEEQIADFTVAILKMGNVSATMNALDILRFFALMSLKYSLWSVTSFEAYPVNSNLVTTVRVETYTGCFLDTDNIDLIALALLKFNDHTNATVSASDVLNFAQKVNNTDFGTGELDTERFNTNTVPIRGISLVEWDALLKEFVFATLPNVTTLLVSAADKFEDFIDLFASSANQPAAIAYVTICFAIHSAQYLRTSVDHRIAQETGSTVHQALGVCRVNDLAKTEAVWSESLDLRIRELFSLMRKKVYLEAISANMLIENAESVPIVRRLDNLRLMLPIEINNAASNLTIPPMSGSFGLDLLATRAHNFDIKRIETELNMPYPAEIAMPVVVRRQNVIYISNNLYLFLDPFTSRDGVLDLAALGVGLATEIWSFLLEEAESEGTGQFVKSHYRCFRETYFKGTSEDGTWRRAFYAALGLASAASAGRTKDWGDIFNQNNTLISKARRMYLYWVHNQCTASYGKMFGFAINLALRNSQLFTEAFACAPNASMSQRPACLMVQA</sequence>